<name>A0A8J2J934_9HEXA</name>
<dbReference type="CDD" id="cd00109">
    <property type="entry name" value="Kunitz-type"/>
    <property type="match status" value="1"/>
</dbReference>
<dbReference type="Pfam" id="PF00014">
    <property type="entry name" value="Kunitz_BPTI"/>
    <property type="match status" value="1"/>
</dbReference>
<dbReference type="Proteomes" id="UP000708208">
    <property type="component" value="Unassembled WGS sequence"/>
</dbReference>
<evidence type="ECO:0000313" key="3">
    <source>
        <dbReference type="Proteomes" id="UP000708208"/>
    </source>
</evidence>
<dbReference type="AlphaFoldDB" id="A0A8J2J934"/>
<proteinExistence type="predicted"/>
<dbReference type="InterPro" id="IPR002223">
    <property type="entry name" value="Kunitz_BPTI"/>
</dbReference>
<reference evidence="2" key="1">
    <citation type="submission" date="2021-06" db="EMBL/GenBank/DDBJ databases">
        <authorList>
            <person name="Hodson N. C."/>
            <person name="Mongue J. A."/>
            <person name="Jaron S. K."/>
        </authorList>
    </citation>
    <scope>NUCLEOTIDE SEQUENCE</scope>
</reference>
<gene>
    <name evidence="2" type="ORF">AFUS01_LOCUS5635</name>
</gene>
<accession>A0A8J2J934</accession>
<evidence type="ECO:0000259" key="1">
    <source>
        <dbReference type="SMART" id="SM00131"/>
    </source>
</evidence>
<dbReference type="OrthoDB" id="4473401at2759"/>
<dbReference type="GO" id="GO:0004867">
    <property type="term" value="F:serine-type endopeptidase inhibitor activity"/>
    <property type="evidence" value="ECO:0007669"/>
    <property type="project" value="InterPro"/>
</dbReference>
<organism evidence="2 3">
    <name type="scientific">Allacma fusca</name>
    <dbReference type="NCBI Taxonomy" id="39272"/>
    <lineage>
        <taxon>Eukaryota</taxon>
        <taxon>Metazoa</taxon>
        <taxon>Ecdysozoa</taxon>
        <taxon>Arthropoda</taxon>
        <taxon>Hexapoda</taxon>
        <taxon>Collembola</taxon>
        <taxon>Symphypleona</taxon>
        <taxon>Sminthuridae</taxon>
        <taxon>Allacma</taxon>
    </lineage>
</organism>
<protein>
    <recommendedName>
        <fullName evidence="1">BPTI/Kunitz inhibitor domain-containing protein</fullName>
    </recommendedName>
</protein>
<dbReference type="SMART" id="SM00131">
    <property type="entry name" value="KU"/>
    <property type="match status" value="1"/>
</dbReference>
<dbReference type="EMBL" id="CAJVCH010035983">
    <property type="protein sequence ID" value="CAG7716106.1"/>
    <property type="molecule type" value="Genomic_DNA"/>
</dbReference>
<comment type="caution">
    <text evidence="2">The sequence shown here is derived from an EMBL/GenBank/DDBJ whole genome shotgun (WGS) entry which is preliminary data.</text>
</comment>
<keyword evidence="3" id="KW-1185">Reference proteome</keyword>
<evidence type="ECO:0000313" key="2">
    <source>
        <dbReference type="EMBL" id="CAG7716106.1"/>
    </source>
</evidence>
<feature type="non-terminal residue" evidence="2">
    <location>
        <position position="1"/>
    </location>
</feature>
<feature type="domain" description="BPTI/Kunitz inhibitor" evidence="1">
    <location>
        <begin position="9"/>
        <end position="48"/>
    </location>
</feature>
<sequence>GVLVFCTSEKCLLSPSSGTCDTSSANRTGCGGNANNFETREECLSEYGQTGPGNVLYAHNYNPTY</sequence>